<gene>
    <name evidence="3" type="ORF">KME15_09465</name>
</gene>
<dbReference type="PROSITE" id="PS51462">
    <property type="entry name" value="NUDIX"/>
    <property type="match status" value="1"/>
</dbReference>
<reference evidence="3" key="1">
    <citation type="submission" date="2021-05" db="EMBL/GenBank/DDBJ databases">
        <authorList>
            <person name="Pietrasiak N."/>
            <person name="Ward R."/>
            <person name="Stajich J.E."/>
            <person name="Kurbessoian T."/>
        </authorList>
    </citation>
    <scope>NUCLEOTIDE SEQUENCE</scope>
    <source>
        <strain evidence="3">UHER 2000/2452</strain>
    </source>
</reference>
<sequence length="154" mass="17594">MNQTASQGVYSPPAHIRVVALGLIKHKTRIFVFEAHNPETQEVFYRALGGGVEFGETSEAALRREFLEEINAELIHVEYIGCLENLFTYNGKPGHELVQLYRCDFADDRFYQSDSFQACEVGNKFTALWVECDRLRSGELRLVPPAFLQFLEDT</sequence>
<name>A0A951Q9W0_9CYAN</name>
<dbReference type="Proteomes" id="UP000757435">
    <property type="component" value="Unassembled WGS sequence"/>
</dbReference>
<dbReference type="Gene3D" id="3.90.79.10">
    <property type="entry name" value="Nucleoside Triphosphate Pyrophosphohydrolase"/>
    <property type="match status" value="1"/>
</dbReference>
<dbReference type="InterPro" id="IPR015797">
    <property type="entry name" value="NUDIX_hydrolase-like_dom_sf"/>
</dbReference>
<dbReference type="SUPFAM" id="SSF55811">
    <property type="entry name" value="Nudix"/>
    <property type="match status" value="1"/>
</dbReference>
<dbReference type="InterPro" id="IPR020084">
    <property type="entry name" value="NUDIX_hydrolase_CS"/>
</dbReference>
<protein>
    <submittedName>
        <fullName evidence="3">NUDIX hydrolase</fullName>
    </submittedName>
</protein>
<accession>A0A951Q9W0</accession>
<feature type="domain" description="Nudix hydrolase" evidence="2">
    <location>
        <begin position="13"/>
        <end position="153"/>
    </location>
</feature>
<evidence type="ECO:0000256" key="1">
    <source>
        <dbReference type="ARBA" id="ARBA00022801"/>
    </source>
</evidence>
<dbReference type="PROSITE" id="PS00893">
    <property type="entry name" value="NUDIX_BOX"/>
    <property type="match status" value="1"/>
</dbReference>
<organism evidence="3 4">
    <name type="scientific">Drouetiella hepatica Uher 2000/2452</name>
    <dbReference type="NCBI Taxonomy" id="904376"/>
    <lineage>
        <taxon>Bacteria</taxon>
        <taxon>Bacillati</taxon>
        <taxon>Cyanobacteriota</taxon>
        <taxon>Cyanophyceae</taxon>
        <taxon>Oculatellales</taxon>
        <taxon>Oculatellaceae</taxon>
        <taxon>Drouetiella</taxon>
    </lineage>
</organism>
<evidence type="ECO:0000259" key="2">
    <source>
        <dbReference type="PROSITE" id="PS51462"/>
    </source>
</evidence>
<dbReference type="CDD" id="cd04688">
    <property type="entry name" value="NUDIX_Hydrolase"/>
    <property type="match status" value="1"/>
</dbReference>
<evidence type="ECO:0000313" key="4">
    <source>
        <dbReference type="Proteomes" id="UP000757435"/>
    </source>
</evidence>
<dbReference type="InterPro" id="IPR000086">
    <property type="entry name" value="NUDIX_hydrolase_dom"/>
</dbReference>
<keyword evidence="1 3" id="KW-0378">Hydrolase</keyword>
<evidence type="ECO:0000313" key="3">
    <source>
        <dbReference type="EMBL" id="MBW4658892.1"/>
    </source>
</evidence>
<dbReference type="AlphaFoldDB" id="A0A951Q9W0"/>
<proteinExistence type="predicted"/>
<reference evidence="3" key="2">
    <citation type="journal article" date="2022" name="Microbiol. Resour. Announc.">
        <title>Metagenome Sequencing to Explore Phylogenomics of Terrestrial Cyanobacteria.</title>
        <authorList>
            <person name="Ward R.D."/>
            <person name="Stajich J.E."/>
            <person name="Johansen J.R."/>
            <person name="Huntemann M."/>
            <person name="Clum A."/>
            <person name="Foster B."/>
            <person name="Foster B."/>
            <person name="Roux S."/>
            <person name="Palaniappan K."/>
            <person name="Varghese N."/>
            <person name="Mukherjee S."/>
            <person name="Reddy T.B.K."/>
            <person name="Daum C."/>
            <person name="Copeland A."/>
            <person name="Chen I.A."/>
            <person name="Ivanova N.N."/>
            <person name="Kyrpides N.C."/>
            <person name="Shapiro N."/>
            <person name="Eloe-Fadrosh E.A."/>
            <person name="Pietrasiak N."/>
        </authorList>
    </citation>
    <scope>NUCLEOTIDE SEQUENCE</scope>
    <source>
        <strain evidence="3">UHER 2000/2452</strain>
    </source>
</reference>
<dbReference type="GO" id="GO:0016787">
    <property type="term" value="F:hydrolase activity"/>
    <property type="evidence" value="ECO:0007669"/>
    <property type="project" value="UniProtKB-KW"/>
</dbReference>
<dbReference type="Pfam" id="PF00293">
    <property type="entry name" value="NUDIX"/>
    <property type="match status" value="1"/>
</dbReference>
<comment type="caution">
    <text evidence="3">The sequence shown here is derived from an EMBL/GenBank/DDBJ whole genome shotgun (WGS) entry which is preliminary data.</text>
</comment>
<dbReference type="EMBL" id="JAHHHD010000008">
    <property type="protein sequence ID" value="MBW4658892.1"/>
    <property type="molecule type" value="Genomic_DNA"/>
</dbReference>